<gene>
    <name evidence="2" type="ORF">JOB18_039375</name>
</gene>
<name>A0AAV6Q331_SOLSE</name>
<feature type="transmembrane region" description="Helical" evidence="1">
    <location>
        <begin position="116"/>
        <end position="135"/>
    </location>
</feature>
<evidence type="ECO:0000256" key="1">
    <source>
        <dbReference type="SAM" id="Phobius"/>
    </source>
</evidence>
<comment type="caution">
    <text evidence="2">The sequence shown here is derived from an EMBL/GenBank/DDBJ whole genome shotgun (WGS) entry which is preliminary data.</text>
</comment>
<keyword evidence="3" id="KW-1185">Reference proteome</keyword>
<protein>
    <submittedName>
        <fullName evidence="2">Uncharacterized protein</fullName>
    </submittedName>
</protein>
<dbReference type="AlphaFoldDB" id="A0AAV6Q331"/>
<evidence type="ECO:0000313" key="2">
    <source>
        <dbReference type="EMBL" id="KAG7479949.1"/>
    </source>
</evidence>
<keyword evidence="1" id="KW-0472">Membrane</keyword>
<dbReference type="EMBL" id="JAGKHQ010000020">
    <property type="protein sequence ID" value="KAG7479949.1"/>
    <property type="molecule type" value="Genomic_DNA"/>
</dbReference>
<proteinExistence type="predicted"/>
<reference evidence="2 3" key="1">
    <citation type="journal article" date="2021" name="Sci. Rep.">
        <title>Chromosome anchoring in Senegalese sole (Solea senegalensis) reveals sex-associated markers and genome rearrangements in flatfish.</title>
        <authorList>
            <person name="Guerrero-Cozar I."/>
            <person name="Gomez-Garrido J."/>
            <person name="Berbel C."/>
            <person name="Martinez-Blanch J.F."/>
            <person name="Alioto T."/>
            <person name="Claros M.G."/>
            <person name="Gagnaire P.A."/>
            <person name="Manchado M."/>
        </authorList>
    </citation>
    <scope>NUCLEOTIDE SEQUENCE [LARGE SCALE GENOMIC DNA]</scope>
    <source>
        <strain evidence="2">Sse05_10M</strain>
    </source>
</reference>
<sequence>MHTYMQRAERSSLVRDHEPLQSFTMLAPPPQLPHMGLHALGLDHVSRQSDPGIVASEKLQGSDVSLHPDGTFIDKRCFLKRGPSRVQDVLRHRDHTWINVVYLCCRLVFGRTHSEAIIYIVPIMNIFGTCGTVYLDCFIL</sequence>
<keyword evidence="1" id="KW-1133">Transmembrane helix</keyword>
<evidence type="ECO:0000313" key="3">
    <source>
        <dbReference type="Proteomes" id="UP000693946"/>
    </source>
</evidence>
<accession>A0AAV6Q331</accession>
<keyword evidence="1" id="KW-0812">Transmembrane</keyword>
<organism evidence="2 3">
    <name type="scientific">Solea senegalensis</name>
    <name type="common">Senegalese sole</name>
    <dbReference type="NCBI Taxonomy" id="28829"/>
    <lineage>
        <taxon>Eukaryota</taxon>
        <taxon>Metazoa</taxon>
        <taxon>Chordata</taxon>
        <taxon>Craniata</taxon>
        <taxon>Vertebrata</taxon>
        <taxon>Euteleostomi</taxon>
        <taxon>Actinopterygii</taxon>
        <taxon>Neopterygii</taxon>
        <taxon>Teleostei</taxon>
        <taxon>Neoteleostei</taxon>
        <taxon>Acanthomorphata</taxon>
        <taxon>Carangaria</taxon>
        <taxon>Pleuronectiformes</taxon>
        <taxon>Pleuronectoidei</taxon>
        <taxon>Soleidae</taxon>
        <taxon>Solea</taxon>
    </lineage>
</organism>
<dbReference type="Proteomes" id="UP000693946">
    <property type="component" value="Linkage Group LG8"/>
</dbReference>